<keyword evidence="4 11" id="KW-0808">Transferase</keyword>
<dbReference type="NCBIfam" id="TIGR01034">
    <property type="entry name" value="metK"/>
    <property type="match status" value="1"/>
</dbReference>
<dbReference type="GO" id="GO:0006556">
    <property type="term" value="P:S-adenosylmethionine biosynthetic process"/>
    <property type="evidence" value="ECO:0007669"/>
    <property type="project" value="UniProtKB-UniRule"/>
</dbReference>
<feature type="domain" description="S-adenosylmethionine synthetase C-terminal" evidence="16">
    <location>
        <begin position="235"/>
        <end position="373"/>
    </location>
</feature>
<keyword evidence="11" id="KW-0963">Cytoplasm</keyword>
<name>A0A432GBF4_9DELT</name>
<comment type="cofactor">
    <cofactor evidence="11">
        <name>Mg(2+)</name>
        <dbReference type="ChEBI" id="CHEBI:18420"/>
    </cofactor>
    <text evidence="11">Binds 2 divalent ions per subunit.</text>
</comment>
<evidence type="ECO:0000256" key="1">
    <source>
        <dbReference type="ARBA" id="ARBA00005224"/>
    </source>
</evidence>
<protein>
    <recommendedName>
        <fullName evidence="11">S-adenosylmethionine synthase</fullName>
        <shortName evidence="11">AdoMet synthase</shortName>
        <ecNumber evidence="11">2.5.1.6</ecNumber>
    </recommendedName>
    <alternativeName>
        <fullName evidence="11">MAT</fullName>
    </alternativeName>
    <alternativeName>
        <fullName evidence="11">Methionine adenosyltransferase</fullName>
    </alternativeName>
</protein>
<dbReference type="PROSITE" id="PS00376">
    <property type="entry name" value="ADOMET_SYNTHASE_1"/>
    <property type="match status" value="1"/>
</dbReference>
<evidence type="ECO:0000256" key="6">
    <source>
        <dbReference type="ARBA" id="ARBA00022741"/>
    </source>
</evidence>
<evidence type="ECO:0000256" key="5">
    <source>
        <dbReference type="ARBA" id="ARBA00022723"/>
    </source>
</evidence>
<dbReference type="FunFam" id="3.30.300.10:FF:000001">
    <property type="entry name" value="S-adenosylmethionine synthase"/>
    <property type="match status" value="1"/>
</dbReference>
<keyword evidence="5 11" id="KW-0479">Metal-binding</keyword>
<evidence type="ECO:0000259" key="15">
    <source>
        <dbReference type="Pfam" id="PF02772"/>
    </source>
</evidence>
<feature type="binding site" description="in other chain" evidence="11">
    <location>
        <begin position="166"/>
        <end position="168"/>
    </location>
    <ligand>
        <name>ATP</name>
        <dbReference type="ChEBI" id="CHEBI:30616"/>
        <note>ligand shared between two neighboring subunits</note>
    </ligand>
</feature>
<comment type="function">
    <text evidence="11">Catalyzes the formation of S-adenosylmethionine (AdoMet) from methionine and ATP. The overall synthetic reaction is composed of two sequential steps, AdoMet formation and the subsequent tripolyphosphate hydrolysis which occurs prior to release of AdoMet from the enzyme.</text>
</comment>
<dbReference type="EMBL" id="QNZM01000132">
    <property type="protein sequence ID" value="RTZ80987.1"/>
    <property type="molecule type" value="Genomic_DNA"/>
</dbReference>
<dbReference type="PANTHER" id="PTHR11964">
    <property type="entry name" value="S-ADENOSYLMETHIONINE SYNTHETASE"/>
    <property type="match status" value="1"/>
</dbReference>
<dbReference type="Pfam" id="PF02772">
    <property type="entry name" value="S-AdoMet_synt_M"/>
    <property type="match status" value="1"/>
</dbReference>
<keyword evidence="7 11" id="KW-0067">ATP-binding</keyword>
<comment type="subcellular location">
    <subcellularLocation>
        <location evidence="11 12">Cytoplasm</location>
    </subcellularLocation>
</comment>
<comment type="cofactor">
    <cofactor evidence="11">
        <name>K(+)</name>
        <dbReference type="ChEBI" id="CHEBI:29103"/>
    </cofactor>
    <text evidence="11">Binds 1 potassium ion per subunit.</text>
</comment>
<comment type="pathway">
    <text evidence="1 11">Amino-acid biosynthesis; S-adenosyl-L-methionine biosynthesis; S-adenosyl-L-methionine from L-methionine: step 1/1.</text>
</comment>
<dbReference type="PIRSF" id="PIRSF000497">
    <property type="entry name" value="MAT"/>
    <property type="match status" value="1"/>
</dbReference>
<dbReference type="PROSITE" id="PS00377">
    <property type="entry name" value="ADOMET_SYNTHASE_2"/>
    <property type="match status" value="1"/>
</dbReference>
<evidence type="ECO:0000256" key="11">
    <source>
        <dbReference type="HAMAP-Rule" id="MF_00086"/>
    </source>
</evidence>
<dbReference type="EC" id="2.5.1.6" evidence="11"/>
<organism evidence="17 18">
    <name type="scientific">SAR324 cluster bacterium</name>
    <dbReference type="NCBI Taxonomy" id="2024889"/>
    <lineage>
        <taxon>Bacteria</taxon>
        <taxon>Deltaproteobacteria</taxon>
        <taxon>SAR324 cluster</taxon>
    </lineage>
</organism>
<feature type="domain" description="S-adenosylmethionine synthetase N-terminal" evidence="14">
    <location>
        <begin position="4"/>
        <end position="101"/>
    </location>
</feature>
<gene>
    <name evidence="11" type="primary">metK</name>
    <name evidence="17" type="ORF">DSY98_03480</name>
</gene>
<dbReference type="FunFam" id="3.30.300.10:FF:000003">
    <property type="entry name" value="S-adenosylmethionine synthase"/>
    <property type="match status" value="1"/>
</dbReference>
<keyword evidence="9 11" id="KW-0630">Potassium</keyword>
<feature type="binding site" description="in other chain" evidence="11">
    <location>
        <position position="272"/>
    </location>
    <ligand>
        <name>L-methionine</name>
        <dbReference type="ChEBI" id="CHEBI:57844"/>
        <note>ligand shared between two neighboring subunits</note>
    </ligand>
</feature>
<comment type="subunit">
    <text evidence="11">Homotetramer; dimer of dimers.</text>
</comment>
<evidence type="ECO:0000313" key="17">
    <source>
        <dbReference type="EMBL" id="RTZ80987.1"/>
    </source>
</evidence>
<evidence type="ECO:0000256" key="2">
    <source>
        <dbReference type="ARBA" id="ARBA00009685"/>
    </source>
</evidence>
<dbReference type="HAMAP" id="MF_00086">
    <property type="entry name" value="S_AdoMet_synth1"/>
    <property type="match status" value="1"/>
</dbReference>
<dbReference type="InterPro" id="IPR022636">
    <property type="entry name" value="S-AdoMet_synthetase_sfam"/>
</dbReference>
<dbReference type="GO" id="GO:0005737">
    <property type="term" value="C:cytoplasm"/>
    <property type="evidence" value="ECO:0007669"/>
    <property type="project" value="UniProtKB-SubCell"/>
</dbReference>
<evidence type="ECO:0000313" key="18">
    <source>
        <dbReference type="Proteomes" id="UP000286732"/>
    </source>
</evidence>
<dbReference type="InterPro" id="IPR022630">
    <property type="entry name" value="S-AdoMet_synt_C"/>
</dbReference>
<dbReference type="GO" id="GO:0006730">
    <property type="term" value="P:one-carbon metabolic process"/>
    <property type="evidence" value="ECO:0007669"/>
    <property type="project" value="UniProtKB-KW"/>
</dbReference>
<proteinExistence type="inferred from homology"/>
<feature type="binding site" evidence="11">
    <location>
        <position position="241"/>
    </location>
    <ligand>
        <name>L-methionine</name>
        <dbReference type="ChEBI" id="CHEBI:57844"/>
        <note>ligand shared between two neighboring subunits</note>
    </ligand>
</feature>
<feature type="binding site" evidence="11">
    <location>
        <position position="268"/>
    </location>
    <ligand>
        <name>ATP</name>
        <dbReference type="ChEBI" id="CHEBI:30616"/>
        <note>ligand shared between two neighboring subunits</note>
    </ligand>
</feature>
<evidence type="ECO:0000259" key="16">
    <source>
        <dbReference type="Pfam" id="PF02773"/>
    </source>
</evidence>
<dbReference type="Pfam" id="PF00438">
    <property type="entry name" value="S-AdoMet_synt_N"/>
    <property type="match status" value="1"/>
</dbReference>
<dbReference type="GO" id="GO:0000287">
    <property type="term" value="F:magnesium ion binding"/>
    <property type="evidence" value="ECO:0007669"/>
    <property type="project" value="UniProtKB-UniRule"/>
</dbReference>
<feature type="binding site" evidence="11">
    <location>
        <position position="264"/>
    </location>
    <ligand>
        <name>ATP</name>
        <dbReference type="ChEBI" id="CHEBI:30616"/>
        <note>ligand shared between two neighboring subunits</note>
    </ligand>
</feature>
<dbReference type="GO" id="GO:0005524">
    <property type="term" value="F:ATP binding"/>
    <property type="evidence" value="ECO:0007669"/>
    <property type="project" value="UniProtKB-UniRule"/>
</dbReference>
<evidence type="ECO:0000256" key="9">
    <source>
        <dbReference type="ARBA" id="ARBA00022958"/>
    </source>
</evidence>
<dbReference type="Gene3D" id="3.30.300.10">
    <property type="match status" value="3"/>
</dbReference>
<comment type="similarity">
    <text evidence="2 11 13">Belongs to the AdoMet synthase family.</text>
</comment>
<evidence type="ECO:0000256" key="3">
    <source>
        <dbReference type="ARBA" id="ARBA00022563"/>
    </source>
</evidence>
<evidence type="ECO:0000256" key="10">
    <source>
        <dbReference type="ARBA" id="ARBA00048344"/>
    </source>
</evidence>
<dbReference type="InterPro" id="IPR022629">
    <property type="entry name" value="S-AdoMet_synt_central"/>
</dbReference>
<reference evidence="17 18" key="1">
    <citation type="submission" date="2018-06" db="EMBL/GenBank/DDBJ databases">
        <title>Combined omics and stable isotope probing to characterize newly discovered Mariana Back-Arc vent microbial communities.</title>
        <authorList>
            <person name="Trembath-Reichert E."/>
            <person name="Huber J.A."/>
        </authorList>
    </citation>
    <scope>NUCLEOTIDE SEQUENCE [LARGE SCALE GENOMIC DNA]</scope>
    <source>
        <strain evidence="17">MAG 63_2</strain>
    </source>
</reference>
<keyword evidence="6 11" id="KW-0547">Nucleotide-binding</keyword>
<feature type="binding site" description="in other chain" evidence="11">
    <location>
        <begin position="247"/>
        <end position="248"/>
    </location>
    <ligand>
        <name>ATP</name>
        <dbReference type="ChEBI" id="CHEBI:30616"/>
        <note>ligand shared between two neighboring subunits</note>
    </ligand>
</feature>
<feature type="binding site" evidence="11">
    <location>
        <position position="17"/>
    </location>
    <ligand>
        <name>Mg(2+)</name>
        <dbReference type="ChEBI" id="CHEBI:18420"/>
    </ligand>
</feature>
<dbReference type="CDD" id="cd18079">
    <property type="entry name" value="S-AdoMet_synt"/>
    <property type="match status" value="1"/>
</dbReference>
<dbReference type="Proteomes" id="UP000286732">
    <property type="component" value="Unassembled WGS sequence"/>
</dbReference>
<evidence type="ECO:0000259" key="14">
    <source>
        <dbReference type="Pfam" id="PF00438"/>
    </source>
</evidence>
<sequence>MSEMLFTSESVTEGHPDKISDQISDAILDAMLDQDTASRVACETLVTTGMVVVAGEVTTKAWVDMQKVVRDTVQEIGYTDSNMGFDFNTCAVLISLDKQSPNIAQGVNEGEGAHTEQGAGDQGLMFGYACDETPELMPLPIQLAHRLTERLSHVRKDGTMDYLRPDGKSQVTVRYVDGMPKSVDTVVISTQHAEEVSQSQLHEDIKKNVISHVIPEKYLNDSTQYHINPTGIFVIGGPQGDCGLTGRKIIVDTYGGMGRHGGGAFSGKDPSKVDRSAAYAARHVAKNVVAAGLASRCEVQLAYAIGVAEPVSVSVETFGTNKIDESKIIELIRNNFELKPAGLIRALNLLRPIYQKTAAYGHFGREIPEFTWEATDKANELKIQAGL</sequence>
<dbReference type="InterPro" id="IPR022631">
    <property type="entry name" value="ADOMET_SYNTHASE_CS"/>
</dbReference>
<evidence type="ECO:0000256" key="8">
    <source>
        <dbReference type="ARBA" id="ARBA00022842"/>
    </source>
</evidence>
<dbReference type="InterPro" id="IPR002133">
    <property type="entry name" value="S-AdoMet_synthetase"/>
</dbReference>
<dbReference type="SUPFAM" id="SSF55973">
    <property type="entry name" value="S-adenosylmethionine synthetase"/>
    <property type="match status" value="3"/>
</dbReference>
<evidence type="ECO:0000256" key="13">
    <source>
        <dbReference type="RuleBase" id="RU004462"/>
    </source>
</evidence>
<dbReference type="UniPathway" id="UPA00315">
    <property type="reaction ID" value="UER00080"/>
</dbReference>
<feature type="domain" description="S-adenosylmethionine synthetase central" evidence="15">
    <location>
        <begin position="116"/>
        <end position="233"/>
    </location>
</feature>
<dbReference type="InterPro" id="IPR022628">
    <property type="entry name" value="S-AdoMet_synt_N"/>
</dbReference>
<comment type="caution">
    <text evidence="17">The sequence shown here is derived from an EMBL/GenBank/DDBJ whole genome shotgun (WGS) entry which is preliminary data.</text>
</comment>
<evidence type="ECO:0000256" key="7">
    <source>
        <dbReference type="ARBA" id="ARBA00022840"/>
    </source>
</evidence>
<comment type="caution">
    <text evidence="11">Lacks conserved residue(s) required for the propagation of feature annotation.</text>
</comment>
<dbReference type="Pfam" id="PF02773">
    <property type="entry name" value="S-AdoMet_synt_C"/>
    <property type="match status" value="1"/>
</dbReference>
<feature type="binding site" description="in other chain" evidence="11">
    <location>
        <position position="99"/>
    </location>
    <ligand>
        <name>L-methionine</name>
        <dbReference type="ChEBI" id="CHEBI:57844"/>
        <note>ligand shared between two neighboring subunits</note>
    </ligand>
</feature>
<evidence type="ECO:0000256" key="12">
    <source>
        <dbReference type="RuleBase" id="RU000542"/>
    </source>
</evidence>
<feature type="binding site" evidence="11">
    <location>
        <position position="241"/>
    </location>
    <ligand>
        <name>ATP</name>
        <dbReference type="ChEBI" id="CHEBI:30616"/>
        <note>ligand shared between two neighboring subunits</note>
    </ligand>
</feature>
<feature type="binding site" evidence="11">
    <location>
        <position position="43"/>
    </location>
    <ligand>
        <name>K(+)</name>
        <dbReference type="ChEBI" id="CHEBI:29103"/>
    </ligand>
</feature>
<keyword evidence="8 11" id="KW-0460">Magnesium</keyword>
<dbReference type="AlphaFoldDB" id="A0A432GBF4"/>
<feature type="binding site" description="in other chain" evidence="11">
    <location>
        <position position="15"/>
    </location>
    <ligand>
        <name>ATP</name>
        <dbReference type="ChEBI" id="CHEBI:30616"/>
        <note>ligand shared between two neighboring subunits</note>
    </ligand>
</feature>
<keyword evidence="3 11" id="KW-0554">One-carbon metabolism</keyword>
<comment type="catalytic activity">
    <reaction evidence="10 11">
        <text>L-methionine + ATP + H2O = S-adenosyl-L-methionine + phosphate + diphosphate</text>
        <dbReference type="Rhea" id="RHEA:21080"/>
        <dbReference type="ChEBI" id="CHEBI:15377"/>
        <dbReference type="ChEBI" id="CHEBI:30616"/>
        <dbReference type="ChEBI" id="CHEBI:33019"/>
        <dbReference type="ChEBI" id="CHEBI:43474"/>
        <dbReference type="ChEBI" id="CHEBI:57844"/>
        <dbReference type="ChEBI" id="CHEBI:59789"/>
        <dbReference type="EC" id="2.5.1.6"/>
    </reaction>
</comment>
<evidence type="ECO:0000256" key="4">
    <source>
        <dbReference type="ARBA" id="ARBA00022679"/>
    </source>
</evidence>
<accession>A0A432GBF4</accession>
<dbReference type="GO" id="GO:0004478">
    <property type="term" value="F:methionine adenosyltransferase activity"/>
    <property type="evidence" value="ECO:0007669"/>
    <property type="project" value="UniProtKB-UniRule"/>
</dbReference>
<feature type="region of interest" description="Flexible loop" evidence="11">
    <location>
        <begin position="99"/>
        <end position="109"/>
    </location>
</feature>
<feature type="binding site" description="in other chain" evidence="11">
    <location>
        <position position="56"/>
    </location>
    <ligand>
        <name>L-methionine</name>
        <dbReference type="ChEBI" id="CHEBI:57844"/>
        <note>ligand shared between two neighboring subunits</note>
    </ligand>
</feature>
<dbReference type="FunFam" id="3.30.300.10:FF:000004">
    <property type="entry name" value="S-adenosylmethionine synthase"/>
    <property type="match status" value="1"/>
</dbReference>